<feature type="domain" description="CAAX prenyl protease 2/Lysostaphin resistance protein A-like" evidence="2">
    <location>
        <begin position="157"/>
        <end position="252"/>
    </location>
</feature>
<keyword evidence="1" id="KW-0812">Transmembrane</keyword>
<evidence type="ECO:0000313" key="4">
    <source>
        <dbReference type="Proteomes" id="UP001592528"/>
    </source>
</evidence>
<keyword evidence="4" id="KW-1185">Reference proteome</keyword>
<feature type="transmembrane region" description="Helical" evidence="1">
    <location>
        <begin position="78"/>
        <end position="102"/>
    </location>
</feature>
<keyword evidence="3" id="KW-0378">Hydrolase</keyword>
<feature type="transmembrane region" description="Helical" evidence="1">
    <location>
        <begin position="262"/>
        <end position="282"/>
    </location>
</feature>
<evidence type="ECO:0000256" key="1">
    <source>
        <dbReference type="SAM" id="Phobius"/>
    </source>
</evidence>
<gene>
    <name evidence="3" type="ORF">ACEZDJ_31225</name>
</gene>
<dbReference type="EC" id="3.4.-.-" evidence="3"/>
<name>A0ABV6UWN4_9ACTN</name>
<dbReference type="Pfam" id="PF02517">
    <property type="entry name" value="Rce1-like"/>
    <property type="match status" value="1"/>
</dbReference>
<comment type="caution">
    <text evidence="3">The sequence shown here is derived from an EMBL/GenBank/DDBJ whole genome shotgun (WGS) entry which is preliminary data.</text>
</comment>
<dbReference type="InterPro" id="IPR003675">
    <property type="entry name" value="Rce1/LyrA-like_dom"/>
</dbReference>
<organism evidence="3 4">
    <name type="scientific">Streptacidiphilus cavernicola</name>
    <dbReference type="NCBI Taxonomy" id="3342716"/>
    <lineage>
        <taxon>Bacteria</taxon>
        <taxon>Bacillati</taxon>
        <taxon>Actinomycetota</taxon>
        <taxon>Actinomycetes</taxon>
        <taxon>Kitasatosporales</taxon>
        <taxon>Streptomycetaceae</taxon>
        <taxon>Streptacidiphilus</taxon>
    </lineage>
</organism>
<feature type="transmembrane region" description="Helical" evidence="1">
    <location>
        <begin position="114"/>
        <end position="135"/>
    </location>
</feature>
<accession>A0ABV6UWN4</accession>
<evidence type="ECO:0000313" key="3">
    <source>
        <dbReference type="EMBL" id="MFC1405771.1"/>
    </source>
</evidence>
<dbReference type="RefSeq" id="WP_030263588.1">
    <property type="nucleotide sequence ID" value="NZ_JBHEZZ010000023.1"/>
</dbReference>
<evidence type="ECO:0000259" key="2">
    <source>
        <dbReference type="Pfam" id="PF02517"/>
    </source>
</evidence>
<dbReference type="GO" id="GO:0016787">
    <property type="term" value="F:hydrolase activity"/>
    <property type="evidence" value="ECO:0007669"/>
    <property type="project" value="UniProtKB-KW"/>
</dbReference>
<dbReference type="EMBL" id="JBHEZZ010000023">
    <property type="protein sequence ID" value="MFC1405771.1"/>
    <property type="molecule type" value="Genomic_DNA"/>
</dbReference>
<keyword evidence="1" id="KW-0472">Membrane</keyword>
<sequence>MEGQPEGPAGLLDPAAPTTVTIPGDSRQRMFHVPGLVLAAAVAAMYLFLEISFALPGAAAAAGGHAVADVHASNRQAFAAAFAWTMMGAMCLAALAAAEPWSAISAPLRPASRLLPTAAVVFCLAELPTVVLSAVQHWTLDRLPGAGSYLGGAAQTPVLGSVTESIAAGFSEEVVVLAGPVLLLRAVWRRPLGPVGRGCLITVLAALRLSYHVEYGLGVLPLLPWAIACALIYERSRALIPLMIAHAVYDVVVTMANRVDSYTQETLILAVACAVVAVYALLSLRQARTADSLLLPRG</sequence>
<protein>
    <submittedName>
        <fullName evidence="3">CPBP family intramembrane glutamic endopeptidase</fullName>
        <ecNumber evidence="3">3.4.-.-</ecNumber>
    </submittedName>
</protein>
<dbReference type="Proteomes" id="UP001592528">
    <property type="component" value="Unassembled WGS sequence"/>
</dbReference>
<keyword evidence="1" id="KW-1133">Transmembrane helix</keyword>
<reference evidence="3 4" key="1">
    <citation type="submission" date="2024-09" db="EMBL/GenBank/DDBJ databases">
        <authorList>
            <person name="Lee S.D."/>
        </authorList>
    </citation>
    <scope>NUCLEOTIDE SEQUENCE [LARGE SCALE GENOMIC DNA]</scope>
    <source>
        <strain evidence="3 4">N1-5</strain>
    </source>
</reference>
<feature type="transmembrane region" description="Helical" evidence="1">
    <location>
        <begin position="36"/>
        <end position="58"/>
    </location>
</feature>
<feature type="transmembrane region" description="Helical" evidence="1">
    <location>
        <begin position="215"/>
        <end position="233"/>
    </location>
</feature>
<proteinExistence type="predicted"/>